<evidence type="ECO:0000313" key="2">
    <source>
        <dbReference type="Proteomes" id="UP000830395"/>
    </source>
</evidence>
<accession>A0ACC5Z890</accession>
<proteinExistence type="predicted"/>
<name>A0ACC5Z890_9TELE</name>
<protein>
    <submittedName>
        <fullName evidence="1">Uncharacterized protein</fullName>
    </submittedName>
</protein>
<reference evidence="1" key="1">
    <citation type="submission" date="2020-02" db="EMBL/GenBank/DDBJ databases">
        <title>Genome sequencing of the panga catfish, Pangasius djambal.</title>
        <authorList>
            <person name="Wen M."/>
            <person name="Zahm M."/>
            <person name="Roques C."/>
            <person name="Cabau C."/>
            <person name="Klopp C."/>
            <person name="Donnadieu C."/>
            <person name="Jouanno E."/>
            <person name="Avarre J.-C."/>
            <person name="Campet M."/>
            <person name="Ha T."/>
            <person name="Dugue R."/>
            <person name="Lampietro C."/>
            <person name="Louis A."/>
            <person name="Herpin A."/>
            <person name="Echchiki A."/>
            <person name="Berthelot C."/>
            <person name="Parey E."/>
            <person name="Roest-Crollius H."/>
            <person name="Braasch I."/>
            <person name="Postlethwait J.H."/>
            <person name="Bobe J."/>
            <person name="Montfort J."/>
            <person name="Bouchez O."/>
            <person name="Begum T."/>
            <person name="Schartl M."/>
            <person name="Gustiano R."/>
            <person name="Guiguen Y."/>
        </authorList>
    </citation>
    <scope>NUCLEOTIDE SEQUENCE</scope>
    <source>
        <strain evidence="1">Pdj_M5554</strain>
    </source>
</reference>
<dbReference type="EMBL" id="CM040993">
    <property type="protein sequence ID" value="MCJ8744074.1"/>
    <property type="molecule type" value="Genomic_DNA"/>
</dbReference>
<gene>
    <name evidence="1" type="ORF">PDJAM_G00101860</name>
</gene>
<evidence type="ECO:0000313" key="1">
    <source>
        <dbReference type="EMBL" id="MCJ8744074.1"/>
    </source>
</evidence>
<keyword evidence="2" id="KW-1185">Reference proteome</keyword>
<sequence>MSTHAIIIKQLCCDRKCFSFTRWLGDTFNMMRRHHSWFAVHQECFHAERWLTHLSSMSVCVYVCISKCTMALESGASAFMQILNRKVFNLS</sequence>
<dbReference type="Proteomes" id="UP000830395">
    <property type="component" value="Chromosome 19"/>
</dbReference>
<organism evidence="1 2">
    <name type="scientific">Pangasius djambal</name>
    <dbReference type="NCBI Taxonomy" id="1691987"/>
    <lineage>
        <taxon>Eukaryota</taxon>
        <taxon>Metazoa</taxon>
        <taxon>Chordata</taxon>
        <taxon>Craniata</taxon>
        <taxon>Vertebrata</taxon>
        <taxon>Euteleostomi</taxon>
        <taxon>Actinopterygii</taxon>
        <taxon>Neopterygii</taxon>
        <taxon>Teleostei</taxon>
        <taxon>Ostariophysi</taxon>
        <taxon>Siluriformes</taxon>
        <taxon>Pangasiidae</taxon>
        <taxon>Pangasius</taxon>
    </lineage>
</organism>
<comment type="caution">
    <text evidence="1">The sequence shown here is derived from an EMBL/GenBank/DDBJ whole genome shotgun (WGS) entry which is preliminary data.</text>
</comment>